<evidence type="ECO:0000256" key="5">
    <source>
        <dbReference type="ARBA" id="ARBA00022679"/>
    </source>
</evidence>
<comment type="subunit">
    <text evidence="9">Heterodimer of an alpha and a beta subunit.</text>
</comment>
<keyword evidence="8 9" id="KW-0862">Zinc</keyword>
<evidence type="ECO:0000256" key="7">
    <source>
        <dbReference type="ARBA" id="ARBA00022737"/>
    </source>
</evidence>
<gene>
    <name evidence="11" type="ORF">CTOB1V02_LOCUS12140</name>
</gene>
<dbReference type="AlphaFoldDB" id="A0A7R8WTP8"/>
<comment type="similarity">
    <text evidence="1 9">Belongs to the protein prenyltransferase subunit beta family.</text>
</comment>
<evidence type="ECO:0000256" key="4">
    <source>
        <dbReference type="ARBA" id="ARBA00022602"/>
    </source>
</evidence>
<comment type="cofactor">
    <cofactor evidence="9">
        <name>Zn(2+)</name>
        <dbReference type="ChEBI" id="CHEBI:29105"/>
    </cofactor>
    <text evidence="9">Binds 1 zinc ion per subunit.</text>
</comment>
<evidence type="ECO:0000256" key="6">
    <source>
        <dbReference type="ARBA" id="ARBA00022723"/>
    </source>
</evidence>
<dbReference type="InterPro" id="IPR045089">
    <property type="entry name" value="PGGT1B-like"/>
</dbReference>
<protein>
    <recommendedName>
        <fullName evidence="3 9">Protein farnesyltransferase subunit beta</fullName>
        <shortName evidence="9">FTase-beta</shortName>
        <ecNumber evidence="2 9">2.5.1.58</ecNumber>
    </recommendedName>
</protein>
<dbReference type="InterPro" id="IPR001330">
    <property type="entry name" value="Prenyltrans"/>
</dbReference>
<keyword evidence="4 9" id="KW-0637">Prenyltransferase</keyword>
<evidence type="ECO:0000256" key="9">
    <source>
        <dbReference type="RuleBase" id="RU365056"/>
    </source>
</evidence>
<feature type="domain" description="Prenyltransferase alpha-alpha toroid" evidence="10">
    <location>
        <begin position="2"/>
        <end position="46"/>
    </location>
</feature>
<dbReference type="GO" id="GO:0004660">
    <property type="term" value="F:protein farnesyltransferase activity"/>
    <property type="evidence" value="ECO:0007669"/>
    <property type="project" value="UniProtKB-UniRule"/>
</dbReference>
<organism evidence="11">
    <name type="scientific">Cyprideis torosa</name>
    <dbReference type="NCBI Taxonomy" id="163714"/>
    <lineage>
        <taxon>Eukaryota</taxon>
        <taxon>Metazoa</taxon>
        <taxon>Ecdysozoa</taxon>
        <taxon>Arthropoda</taxon>
        <taxon>Crustacea</taxon>
        <taxon>Oligostraca</taxon>
        <taxon>Ostracoda</taxon>
        <taxon>Podocopa</taxon>
        <taxon>Podocopida</taxon>
        <taxon>Cytherocopina</taxon>
        <taxon>Cytheroidea</taxon>
        <taxon>Cytherideidae</taxon>
        <taxon>Cyprideis</taxon>
    </lineage>
</organism>
<comment type="function">
    <text evidence="9">Catalyzes the transfer of a farnesyl moiety from farnesyl diphosphate to a cysteine at the fourth position from the C-terminus of several proteins. The beta subunit is responsible for peptide-binding.</text>
</comment>
<dbReference type="SUPFAM" id="SSF48239">
    <property type="entry name" value="Terpenoid cyclases/Protein prenyltransferases"/>
    <property type="match status" value="1"/>
</dbReference>
<evidence type="ECO:0000256" key="1">
    <source>
        <dbReference type="ARBA" id="ARBA00010497"/>
    </source>
</evidence>
<dbReference type="Gene3D" id="1.50.10.20">
    <property type="match status" value="2"/>
</dbReference>
<dbReference type="PANTHER" id="PTHR11774:SF6">
    <property type="entry name" value="PROTEIN FARNESYLTRANSFERASE SUBUNIT BETA"/>
    <property type="match status" value="1"/>
</dbReference>
<evidence type="ECO:0000256" key="8">
    <source>
        <dbReference type="ARBA" id="ARBA00022833"/>
    </source>
</evidence>
<keyword evidence="5 9" id="KW-0808">Transferase</keyword>
<keyword evidence="7" id="KW-0677">Repeat</keyword>
<keyword evidence="6 9" id="KW-0479">Metal-binding</keyword>
<evidence type="ECO:0000259" key="10">
    <source>
        <dbReference type="Pfam" id="PF00432"/>
    </source>
</evidence>
<dbReference type="GO" id="GO:0097354">
    <property type="term" value="P:prenylation"/>
    <property type="evidence" value="ECO:0007669"/>
    <property type="project" value="UniProtKB-UniRule"/>
</dbReference>
<dbReference type="EC" id="2.5.1.58" evidence="2 9"/>
<feature type="domain" description="Prenyltransferase alpha-alpha toroid" evidence="10">
    <location>
        <begin position="53"/>
        <end position="266"/>
    </location>
</feature>
<dbReference type="InterPro" id="IPR008930">
    <property type="entry name" value="Terpenoid_cyclase/PrenylTrfase"/>
</dbReference>
<feature type="non-terminal residue" evidence="11">
    <location>
        <position position="294"/>
    </location>
</feature>
<reference evidence="11" key="1">
    <citation type="submission" date="2020-11" db="EMBL/GenBank/DDBJ databases">
        <authorList>
            <person name="Tran Van P."/>
        </authorList>
    </citation>
    <scope>NUCLEOTIDE SEQUENCE</scope>
</reference>
<dbReference type="GO" id="GO:0005965">
    <property type="term" value="C:protein farnesyltransferase complex"/>
    <property type="evidence" value="ECO:0007669"/>
    <property type="project" value="UniProtKB-UniRule"/>
</dbReference>
<evidence type="ECO:0000256" key="2">
    <source>
        <dbReference type="ARBA" id="ARBA00012702"/>
    </source>
</evidence>
<dbReference type="CDD" id="cd02893">
    <property type="entry name" value="FTase"/>
    <property type="match status" value="1"/>
</dbReference>
<dbReference type="EMBL" id="OB668367">
    <property type="protein sequence ID" value="CAD7234324.1"/>
    <property type="molecule type" value="Genomic_DNA"/>
</dbReference>
<evidence type="ECO:0000256" key="3">
    <source>
        <dbReference type="ARBA" id="ARBA00015798"/>
    </source>
</evidence>
<accession>A0A7R8WTP8</accession>
<dbReference type="PANTHER" id="PTHR11774">
    <property type="entry name" value="GERANYLGERANYL TRANSFERASE TYPE BETA SUBUNIT"/>
    <property type="match status" value="1"/>
</dbReference>
<sequence>QILNHDLSSELAGDMVHFLSRCQHPMGGFGGGPWQMAHLATTYAVTTIGTEEAFDMVDEGGESDVRGCYSAAVIAVILNIQTYEGRDVEGTAEYIARCQTYEGGFAGLPGAEAHGGYTFCSLACLVLLGRVDLCDIDGLLRWASHRQMCLEGGFSGRCNKLVDGCYSFWVGAIFPILDSLFRQQGGVDKRALPDVPYNLFHEDALTEYILGCCQGFGGGLLDKPGKPADMYHTCYTLSGLAISTASYWVPEEDEETQDLVLDQLNPLLGVSAAKAVSVLKYFQAKTKIIRTKPV</sequence>
<dbReference type="InterPro" id="IPR026872">
    <property type="entry name" value="FTB"/>
</dbReference>
<dbReference type="GO" id="GO:0008270">
    <property type="term" value="F:zinc ion binding"/>
    <property type="evidence" value="ECO:0007669"/>
    <property type="project" value="UniProtKB-UniRule"/>
</dbReference>
<dbReference type="Pfam" id="PF00432">
    <property type="entry name" value="Prenyltrans"/>
    <property type="match status" value="2"/>
</dbReference>
<comment type="catalytic activity">
    <reaction evidence="9">
        <text>L-cysteinyl-[protein] + (2E,6E)-farnesyl diphosphate = S-(2E,6E)-farnesyl-L-cysteinyl-[protein] + diphosphate</text>
        <dbReference type="Rhea" id="RHEA:13345"/>
        <dbReference type="Rhea" id="RHEA-COMP:10131"/>
        <dbReference type="Rhea" id="RHEA-COMP:11535"/>
        <dbReference type="ChEBI" id="CHEBI:29950"/>
        <dbReference type="ChEBI" id="CHEBI:33019"/>
        <dbReference type="ChEBI" id="CHEBI:86019"/>
        <dbReference type="ChEBI" id="CHEBI:175763"/>
    </reaction>
</comment>
<name>A0A7R8WTP8_9CRUS</name>
<dbReference type="OrthoDB" id="10261146at2759"/>
<proteinExistence type="inferred from homology"/>
<evidence type="ECO:0000313" key="11">
    <source>
        <dbReference type="EMBL" id="CAD7234324.1"/>
    </source>
</evidence>